<evidence type="ECO:0000313" key="4">
    <source>
        <dbReference type="Proteomes" id="UP000012960"/>
    </source>
</evidence>
<dbReference type="EMBL" id="HG996466">
    <property type="protein sequence ID" value="CAG1860305.1"/>
    <property type="molecule type" value="Genomic_DNA"/>
</dbReference>
<proteinExistence type="predicted"/>
<dbReference type="EnsemblPlants" id="Ma08_t16290.1">
    <property type="protein sequence ID" value="Ma08_p16290.1"/>
    <property type="gene ID" value="Ma08_g16290"/>
</dbReference>
<feature type="compositionally biased region" description="Low complexity" evidence="1">
    <location>
        <begin position="41"/>
        <end position="50"/>
    </location>
</feature>
<dbReference type="Gramene" id="Ma08_t16290.1">
    <property type="protein sequence ID" value="Ma08_p16290.1"/>
    <property type="gene ID" value="Ma08_g16290"/>
</dbReference>
<dbReference type="OMA" id="IRQGHVC"/>
<gene>
    <name evidence="2" type="ORF">GSMUA_96090.1</name>
</gene>
<feature type="compositionally biased region" description="Basic residues" evidence="1">
    <location>
        <begin position="1"/>
        <end position="10"/>
    </location>
</feature>
<organism evidence="3 4">
    <name type="scientific">Musa acuminata subsp. malaccensis</name>
    <name type="common">Wild banana</name>
    <name type="synonym">Musa malaccensis</name>
    <dbReference type="NCBI Taxonomy" id="214687"/>
    <lineage>
        <taxon>Eukaryota</taxon>
        <taxon>Viridiplantae</taxon>
        <taxon>Streptophyta</taxon>
        <taxon>Embryophyta</taxon>
        <taxon>Tracheophyta</taxon>
        <taxon>Spermatophyta</taxon>
        <taxon>Magnoliopsida</taxon>
        <taxon>Liliopsida</taxon>
        <taxon>Zingiberales</taxon>
        <taxon>Musaceae</taxon>
        <taxon>Musa</taxon>
    </lineage>
</organism>
<dbReference type="Proteomes" id="UP000012960">
    <property type="component" value="Unplaced"/>
</dbReference>
<reference evidence="2" key="1">
    <citation type="submission" date="2021-03" db="EMBL/GenBank/DDBJ databases">
        <authorList>
            <consortium name="Genoscope - CEA"/>
            <person name="William W."/>
        </authorList>
    </citation>
    <scope>NUCLEOTIDE SEQUENCE</scope>
    <source>
        <strain evidence="2">Doubled-haploid Pahang</strain>
    </source>
</reference>
<name>A0A804K784_MUSAM</name>
<reference evidence="3" key="2">
    <citation type="submission" date="2021-05" db="UniProtKB">
        <authorList>
            <consortium name="EnsemblPlants"/>
        </authorList>
    </citation>
    <scope>IDENTIFICATION</scope>
    <source>
        <strain evidence="3">subsp. malaccensis</strain>
    </source>
</reference>
<sequence>MRPRPKRRRNLGLSLEASDSERTSEEDELLQPAAPRRRPSSSRISAGGIRQGHVCAARVPTAGLPAAELSAARLPAAGLPAAGLPSALRPGAATAAPEAEQRPLLRRGMPGCSLLLLPSGSLLLRGASKNLGNMV</sequence>
<dbReference type="InParanoid" id="A0A804K784"/>
<dbReference type="AlphaFoldDB" id="A0A804K784"/>
<protein>
    <submittedName>
        <fullName evidence="2">(wild Malaysian banana) hypothetical protein</fullName>
    </submittedName>
</protein>
<evidence type="ECO:0000313" key="2">
    <source>
        <dbReference type="EMBL" id="CAG1860305.1"/>
    </source>
</evidence>
<feature type="region of interest" description="Disordered" evidence="1">
    <location>
        <begin position="1"/>
        <end position="50"/>
    </location>
</feature>
<accession>A0A804K784</accession>
<evidence type="ECO:0000256" key="1">
    <source>
        <dbReference type="SAM" id="MobiDB-lite"/>
    </source>
</evidence>
<evidence type="ECO:0000313" key="3">
    <source>
        <dbReference type="EnsemblPlants" id="Ma08_p16290.1"/>
    </source>
</evidence>
<keyword evidence="4" id="KW-1185">Reference proteome</keyword>